<keyword evidence="1" id="KW-0472">Membrane</keyword>
<sequence>MINKNLKTVKIIPAAGEPLVHHLNSERNGVNYRDIIAGGIIIILGVISGYFMATRRGLLGVTGTSRTGGPESSTIVGSKDSKTFRDNAEGKLVSGGINGEGTHKLERPGGESQTVALTSSVLDLSQFEGKKVRVWGETFAAQSAGWLMDVGKVEVME</sequence>
<dbReference type="AlphaFoldDB" id="A0A1F5Z7D4"/>
<dbReference type="EMBL" id="MFJF01000004">
    <property type="protein sequence ID" value="OGG08303.1"/>
    <property type="molecule type" value="Genomic_DNA"/>
</dbReference>
<gene>
    <name evidence="2" type="ORF">A2777_06290</name>
</gene>
<keyword evidence="1" id="KW-1133">Transmembrane helix</keyword>
<keyword evidence="1" id="KW-0812">Transmembrane</keyword>
<evidence type="ECO:0000313" key="3">
    <source>
        <dbReference type="Proteomes" id="UP000177354"/>
    </source>
</evidence>
<organism evidence="2 3">
    <name type="scientific">Candidatus Gottesmanbacteria bacterium RIFCSPHIGHO2_01_FULL_40_15</name>
    <dbReference type="NCBI Taxonomy" id="1798376"/>
    <lineage>
        <taxon>Bacteria</taxon>
        <taxon>Candidatus Gottesmaniibacteriota</taxon>
    </lineage>
</organism>
<proteinExistence type="predicted"/>
<feature type="transmembrane region" description="Helical" evidence="1">
    <location>
        <begin position="35"/>
        <end position="53"/>
    </location>
</feature>
<accession>A0A1F5Z7D4</accession>
<dbReference type="Proteomes" id="UP000177354">
    <property type="component" value="Unassembled WGS sequence"/>
</dbReference>
<name>A0A1F5Z7D4_9BACT</name>
<evidence type="ECO:0000256" key="1">
    <source>
        <dbReference type="SAM" id="Phobius"/>
    </source>
</evidence>
<comment type="caution">
    <text evidence="2">The sequence shown here is derived from an EMBL/GenBank/DDBJ whole genome shotgun (WGS) entry which is preliminary data.</text>
</comment>
<protein>
    <submittedName>
        <fullName evidence="2">Uncharacterized protein</fullName>
    </submittedName>
</protein>
<evidence type="ECO:0000313" key="2">
    <source>
        <dbReference type="EMBL" id="OGG08303.1"/>
    </source>
</evidence>
<reference evidence="2 3" key="1">
    <citation type="journal article" date="2016" name="Nat. Commun.">
        <title>Thousands of microbial genomes shed light on interconnected biogeochemical processes in an aquifer system.</title>
        <authorList>
            <person name="Anantharaman K."/>
            <person name="Brown C.T."/>
            <person name="Hug L.A."/>
            <person name="Sharon I."/>
            <person name="Castelle C.J."/>
            <person name="Probst A.J."/>
            <person name="Thomas B.C."/>
            <person name="Singh A."/>
            <person name="Wilkins M.J."/>
            <person name="Karaoz U."/>
            <person name="Brodie E.L."/>
            <person name="Williams K.H."/>
            <person name="Hubbard S.S."/>
            <person name="Banfield J.F."/>
        </authorList>
    </citation>
    <scope>NUCLEOTIDE SEQUENCE [LARGE SCALE GENOMIC DNA]</scope>
</reference>